<keyword evidence="1" id="KW-1015">Disulfide bond</keyword>
<dbReference type="GO" id="GO:0004252">
    <property type="term" value="F:serine-type endopeptidase activity"/>
    <property type="evidence" value="ECO:0007669"/>
    <property type="project" value="TreeGrafter"/>
</dbReference>
<dbReference type="PANTHER" id="PTHR24255">
    <property type="entry name" value="COMPLEMENT COMPONENT 1, S SUBCOMPONENT-RELATED"/>
    <property type="match status" value="1"/>
</dbReference>
<dbReference type="InterPro" id="IPR035914">
    <property type="entry name" value="Sperma_CUB_dom_sf"/>
</dbReference>
<reference evidence="4" key="1">
    <citation type="submission" date="2020-11" db="EMBL/GenBank/DDBJ databases">
        <authorList>
            <person name="Tran Van P."/>
        </authorList>
    </citation>
    <scope>NUCLEOTIDE SEQUENCE</scope>
</reference>
<dbReference type="PANTHER" id="PTHR24255:SF31">
    <property type="entry name" value="CUBILIN-LIKE PROTEIN"/>
    <property type="match status" value="1"/>
</dbReference>
<feature type="domain" description="CUB" evidence="3">
    <location>
        <begin position="156"/>
        <end position="264"/>
    </location>
</feature>
<dbReference type="SUPFAM" id="SSF49854">
    <property type="entry name" value="Spermadhesin, CUB domain"/>
    <property type="match status" value="3"/>
</dbReference>
<organism evidence="4">
    <name type="scientific">Medioppia subpectinata</name>
    <dbReference type="NCBI Taxonomy" id="1979941"/>
    <lineage>
        <taxon>Eukaryota</taxon>
        <taxon>Metazoa</taxon>
        <taxon>Ecdysozoa</taxon>
        <taxon>Arthropoda</taxon>
        <taxon>Chelicerata</taxon>
        <taxon>Arachnida</taxon>
        <taxon>Acari</taxon>
        <taxon>Acariformes</taxon>
        <taxon>Sarcoptiformes</taxon>
        <taxon>Oribatida</taxon>
        <taxon>Brachypylina</taxon>
        <taxon>Oppioidea</taxon>
        <taxon>Oppiidae</taxon>
        <taxon>Medioppia</taxon>
    </lineage>
</organism>
<gene>
    <name evidence="4" type="ORF">OSB1V03_LOCUS10458</name>
</gene>
<sequence length="761" mass="86962">MLRDVNPYNYGKARSVGCDTTVTRIEGTILSPNYPLNYDNYIQCVYKIVKSSDDVCSIEVILSDFDVEDTPECTADYLDLGDGSGQIIWFPANGENIKFVFKSNHMNNKKGFVAKIKQLRNSCPPYVINRIPNIMHTSESKPEVFHKQPVYLGSYCDIYIGEVIGDLRSPGYPYGYHNNQSCHYSIRRAATDICKVELIFHQFDISSNDRRVCDSDFVELPDRSRNANTRKIIWFPANGDNIKFVFKSNHLNNKKGFVAKIKQLRNSCPPYVINRIPNIMHTSESKPEVFHKQPVYLGSYCDIYIGEVIGDLRSPGYPYGYHNNQSCHYSIRSLLAAQTLSLKQLEGLSSSLCGRLPIQQRVYPFSRSSDYLILKFNSDNIIDERVTGFWIEVRQLRNSCDQKTPQNVEPLDKNTCEYEIQFLNFNIESSRDYSGNCNKDFLQYPDGSRICGFSSARRTFQFPKFRDRIGMFYFSSDDNHEERGYEIRITQIPKSCFNNHNYGFAVKPSFITSTPTPYLTTSYTTVNNTYYTCDEIISSEIHVITSPNYPQNYPTITRCTCGRKRQFAAESHFSDLQVILITGLRFLQSERIELHFEGTDIGSGLPDGVLAVQEWLITAAIVVWAQNFGSGTEFVWNRVMVIAIVVQLSRLYLKTAVTDSGFLPKSTTIRSPFLRGLSLTNVETIVDEDEQICGKGLIALFAGYVPTFAYNYRIEWYLLYNWFADCVSNSVINDGMSTRVRNLFGSESKTRTSCLSIGIEY</sequence>
<protein>
    <recommendedName>
        <fullName evidence="3">CUB domain-containing protein</fullName>
    </recommendedName>
</protein>
<evidence type="ECO:0000256" key="1">
    <source>
        <dbReference type="ARBA" id="ARBA00023157"/>
    </source>
</evidence>
<dbReference type="GO" id="GO:0005615">
    <property type="term" value="C:extracellular space"/>
    <property type="evidence" value="ECO:0007669"/>
    <property type="project" value="TreeGrafter"/>
</dbReference>
<dbReference type="CDD" id="cd00041">
    <property type="entry name" value="CUB"/>
    <property type="match status" value="2"/>
</dbReference>
<dbReference type="Proteomes" id="UP000759131">
    <property type="component" value="Unassembled WGS sequence"/>
</dbReference>
<dbReference type="OrthoDB" id="6369184at2759"/>
<accession>A0A7R9Q2K4</accession>
<evidence type="ECO:0000259" key="3">
    <source>
        <dbReference type="PROSITE" id="PS01180"/>
    </source>
</evidence>
<dbReference type="EMBL" id="OC862248">
    <property type="protein sequence ID" value="CAD7630045.1"/>
    <property type="molecule type" value="Genomic_DNA"/>
</dbReference>
<proteinExistence type="predicted"/>
<dbReference type="Gene3D" id="2.60.120.290">
    <property type="entry name" value="Spermadhesin, CUB domain"/>
    <property type="match status" value="2"/>
</dbReference>
<dbReference type="AlphaFoldDB" id="A0A7R9Q2K4"/>
<evidence type="ECO:0000256" key="2">
    <source>
        <dbReference type="PROSITE-ProRule" id="PRU00059"/>
    </source>
</evidence>
<evidence type="ECO:0000313" key="5">
    <source>
        <dbReference type="Proteomes" id="UP000759131"/>
    </source>
</evidence>
<dbReference type="PROSITE" id="PS01180">
    <property type="entry name" value="CUB"/>
    <property type="match status" value="2"/>
</dbReference>
<evidence type="ECO:0000313" key="4">
    <source>
        <dbReference type="EMBL" id="CAD7630045.1"/>
    </source>
</evidence>
<feature type="domain" description="CUB" evidence="3">
    <location>
        <begin position="18"/>
        <end position="88"/>
    </location>
</feature>
<keyword evidence="5" id="KW-1185">Reference proteome</keyword>
<comment type="caution">
    <text evidence="2">Lacks conserved residue(s) required for the propagation of feature annotation.</text>
</comment>
<dbReference type="SMART" id="SM00042">
    <property type="entry name" value="CUB"/>
    <property type="match status" value="3"/>
</dbReference>
<dbReference type="EMBL" id="CAJPIZ010007673">
    <property type="protein sequence ID" value="CAG2110475.1"/>
    <property type="molecule type" value="Genomic_DNA"/>
</dbReference>
<dbReference type="InterPro" id="IPR000859">
    <property type="entry name" value="CUB_dom"/>
</dbReference>
<name>A0A7R9Q2K4_9ACAR</name>
<dbReference type="Pfam" id="PF00431">
    <property type="entry name" value="CUB"/>
    <property type="match status" value="2"/>
</dbReference>